<dbReference type="NCBIfam" id="TIGR00756">
    <property type="entry name" value="PPR"/>
    <property type="match status" value="2"/>
</dbReference>
<dbReference type="PANTHER" id="PTHR47926:SF347">
    <property type="entry name" value="PENTATRICOPEPTIDE REPEAT-CONTAINING PROTEIN"/>
    <property type="match status" value="1"/>
</dbReference>
<protein>
    <recommendedName>
        <fullName evidence="5">Pentatricopeptide repeat-containing protein</fullName>
    </recommendedName>
</protein>
<sequence>MHQATATATAAAATSQSISKRIIQILSNGSAQREALVLYQQLHSHGFRGSISFLPSLIKACSSSSRYLHFGLQLHCLLLKTGLASDLVTTNSLLSMYSKHSDVRSARLLFDVTPLRDSVTWNSMINCYLSSGCMLESMMMFRRMHTAGFSLKPELTASVLSVCGRAGTLSLGRAIHAYYIVSKEAEMCIPLSTSLVDMYSRCNDLDSALKVFSAMTERNVISWTAMITGSVLNDRHNMAMELFREMGVEGVKPNRATLVSLLPTCGELGALNHGRELHGYILRYGFESEPQVIGALVDMYGRFKGAFQQAKLVYEKAPTKDVITWSSMMTISNRNGDYVGTLMLFQMMQNDGAKANSVTMLALISACIGLASTCLGQAVHGLILKSGLLSKTSMVLDSLSSPQRRSLLASSSRKQASGLNEPSDWSILFERHRECSSHDRLSYLLLFPYELFEVLADQCALSYSLPRGIDDHKVPLSSMVLDSLSSPQRRSLLASSSKKQASGLNEPSEWSILFERHRECNSHDRLSTLAEVLADPCALSYSLSRGTDDHKVPQGEKSVNRNHQPLHLHDFAAMIIVKMFLGRARWRTKHCGGTRIVQQATGDEYDPTGDVLCLNRQ</sequence>
<evidence type="ECO:0000313" key="3">
    <source>
        <dbReference type="EMBL" id="WOL18322.1"/>
    </source>
</evidence>
<dbReference type="PANTHER" id="PTHR47926">
    <property type="entry name" value="PENTATRICOPEPTIDE REPEAT-CONTAINING PROTEIN"/>
    <property type="match status" value="1"/>
</dbReference>
<dbReference type="InterPro" id="IPR046960">
    <property type="entry name" value="PPR_At4g14850-like_plant"/>
</dbReference>
<evidence type="ECO:0008006" key="5">
    <source>
        <dbReference type="Google" id="ProtNLM"/>
    </source>
</evidence>
<dbReference type="FunFam" id="1.25.40.10:FF:000073">
    <property type="entry name" value="Pentatricopeptide repeat-containing protein chloroplastic"/>
    <property type="match status" value="1"/>
</dbReference>
<keyword evidence="4" id="KW-1185">Reference proteome</keyword>
<gene>
    <name evidence="3" type="ORF">Cni_G27116</name>
</gene>
<evidence type="ECO:0000256" key="1">
    <source>
        <dbReference type="ARBA" id="ARBA00022737"/>
    </source>
</evidence>
<keyword evidence="1" id="KW-0677">Repeat</keyword>
<dbReference type="PROSITE" id="PS51375">
    <property type="entry name" value="PPR"/>
    <property type="match status" value="2"/>
</dbReference>
<reference evidence="3 4" key="1">
    <citation type="submission" date="2023-10" db="EMBL/GenBank/DDBJ databases">
        <title>Chromosome-scale genome assembly provides insights into flower coloration mechanisms of Canna indica.</title>
        <authorList>
            <person name="Li C."/>
        </authorList>
    </citation>
    <scope>NUCLEOTIDE SEQUENCE [LARGE SCALE GENOMIC DNA]</scope>
    <source>
        <tissue evidence="3">Flower</tissue>
    </source>
</reference>
<name>A0AAQ3L3A9_9LILI</name>
<dbReference type="Pfam" id="PF13041">
    <property type="entry name" value="PPR_2"/>
    <property type="match status" value="1"/>
</dbReference>
<feature type="repeat" description="PPR" evidence="2">
    <location>
        <begin position="117"/>
        <end position="151"/>
    </location>
</feature>
<dbReference type="Pfam" id="PF01535">
    <property type="entry name" value="PPR"/>
    <property type="match status" value="3"/>
</dbReference>
<feature type="repeat" description="PPR" evidence="2">
    <location>
        <begin position="219"/>
        <end position="253"/>
    </location>
</feature>
<dbReference type="GO" id="GO:0003723">
    <property type="term" value="F:RNA binding"/>
    <property type="evidence" value="ECO:0007669"/>
    <property type="project" value="InterPro"/>
</dbReference>
<dbReference type="EMBL" id="CP136897">
    <property type="protein sequence ID" value="WOL18322.1"/>
    <property type="molecule type" value="Genomic_DNA"/>
</dbReference>
<evidence type="ECO:0000256" key="2">
    <source>
        <dbReference type="PROSITE-ProRule" id="PRU00708"/>
    </source>
</evidence>
<dbReference type="InterPro" id="IPR011990">
    <property type="entry name" value="TPR-like_helical_dom_sf"/>
</dbReference>
<accession>A0AAQ3L3A9</accession>
<dbReference type="InterPro" id="IPR002885">
    <property type="entry name" value="PPR_rpt"/>
</dbReference>
<dbReference type="AlphaFoldDB" id="A0AAQ3L3A9"/>
<dbReference type="GO" id="GO:0009451">
    <property type="term" value="P:RNA modification"/>
    <property type="evidence" value="ECO:0007669"/>
    <property type="project" value="InterPro"/>
</dbReference>
<dbReference type="Proteomes" id="UP001327560">
    <property type="component" value="Chromosome 8"/>
</dbReference>
<dbReference type="Gene3D" id="1.25.40.10">
    <property type="entry name" value="Tetratricopeptide repeat domain"/>
    <property type="match status" value="2"/>
</dbReference>
<proteinExistence type="predicted"/>
<organism evidence="3 4">
    <name type="scientific">Canna indica</name>
    <name type="common">Indian-shot</name>
    <dbReference type="NCBI Taxonomy" id="4628"/>
    <lineage>
        <taxon>Eukaryota</taxon>
        <taxon>Viridiplantae</taxon>
        <taxon>Streptophyta</taxon>
        <taxon>Embryophyta</taxon>
        <taxon>Tracheophyta</taxon>
        <taxon>Spermatophyta</taxon>
        <taxon>Magnoliopsida</taxon>
        <taxon>Liliopsida</taxon>
        <taxon>Zingiberales</taxon>
        <taxon>Cannaceae</taxon>
        <taxon>Canna</taxon>
    </lineage>
</organism>
<evidence type="ECO:0000313" key="4">
    <source>
        <dbReference type="Proteomes" id="UP001327560"/>
    </source>
</evidence>